<dbReference type="EMBL" id="CP049056">
    <property type="protein sequence ID" value="QIE57143.1"/>
    <property type="molecule type" value="Genomic_DNA"/>
</dbReference>
<dbReference type="KEGG" id="hdh:G5B40_17885"/>
<dbReference type="Proteomes" id="UP000503336">
    <property type="component" value="Chromosome"/>
</dbReference>
<keyword evidence="1" id="KW-0472">Membrane</keyword>
<accession>A0A7M3T562</accession>
<feature type="transmembrane region" description="Helical" evidence="1">
    <location>
        <begin position="111"/>
        <end position="127"/>
    </location>
</feature>
<feature type="transmembrane region" description="Helical" evidence="1">
    <location>
        <begin position="133"/>
        <end position="153"/>
    </location>
</feature>
<keyword evidence="4" id="KW-1185">Reference proteome</keyword>
<feature type="transmembrane region" description="Helical" evidence="1">
    <location>
        <begin position="52"/>
        <end position="72"/>
    </location>
</feature>
<feature type="transmembrane region" description="Helical" evidence="1">
    <location>
        <begin position="188"/>
        <end position="209"/>
    </location>
</feature>
<dbReference type="RefSeq" id="WP_165101536.1">
    <property type="nucleotide sequence ID" value="NZ_CP049056.1"/>
</dbReference>
<name>A0A7M3T562_9RHOB</name>
<feature type="domain" description="EamA" evidence="2">
    <location>
        <begin position="135"/>
        <end position="262"/>
    </location>
</feature>
<dbReference type="Pfam" id="PF00892">
    <property type="entry name" value="EamA"/>
    <property type="match status" value="2"/>
</dbReference>
<feature type="domain" description="EamA" evidence="2">
    <location>
        <begin position="17"/>
        <end position="122"/>
    </location>
</feature>
<keyword evidence="1" id="KW-1133">Transmembrane helix</keyword>
<gene>
    <name evidence="3" type="ORF">G5B40_17885</name>
</gene>
<dbReference type="InterPro" id="IPR037185">
    <property type="entry name" value="EmrE-like"/>
</dbReference>
<proteinExistence type="predicted"/>
<feature type="transmembrane region" description="Helical" evidence="1">
    <location>
        <begin position="165"/>
        <end position="182"/>
    </location>
</feature>
<evidence type="ECO:0000256" key="1">
    <source>
        <dbReference type="SAM" id="Phobius"/>
    </source>
</evidence>
<dbReference type="PANTHER" id="PTHR22911">
    <property type="entry name" value="ACYL-MALONYL CONDENSING ENZYME-RELATED"/>
    <property type="match status" value="1"/>
</dbReference>
<evidence type="ECO:0000259" key="2">
    <source>
        <dbReference type="Pfam" id="PF00892"/>
    </source>
</evidence>
<dbReference type="Gene3D" id="1.10.3730.20">
    <property type="match status" value="1"/>
</dbReference>
<feature type="transmembrane region" description="Helical" evidence="1">
    <location>
        <begin position="246"/>
        <end position="264"/>
    </location>
</feature>
<dbReference type="SUPFAM" id="SSF103481">
    <property type="entry name" value="Multidrug resistance efflux transporter EmrE"/>
    <property type="match status" value="2"/>
</dbReference>
<evidence type="ECO:0000313" key="4">
    <source>
        <dbReference type="Proteomes" id="UP000503336"/>
    </source>
</evidence>
<feature type="transmembrane region" description="Helical" evidence="1">
    <location>
        <begin position="20"/>
        <end position="40"/>
    </location>
</feature>
<organism evidence="3 4">
    <name type="scientific">Pikeienuella piscinae</name>
    <dbReference type="NCBI Taxonomy" id="2748098"/>
    <lineage>
        <taxon>Bacteria</taxon>
        <taxon>Pseudomonadati</taxon>
        <taxon>Pseudomonadota</taxon>
        <taxon>Alphaproteobacteria</taxon>
        <taxon>Rhodobacterales</taxon>
        <taxon>Paracoccaceae</taxon>
        <taxon>Pikeienuella</taxon>
    </lineage>
</organism>
<evidence type="ECO:0000313" key="3">
    <source>
        <dbReference type="EMBL" id="QIE57143.1"/>
    </source>
</evidence>
<keyword evidence="1" id="KW-0812">Transmembrane</keyword>
<sequence>MYSPDSLLLRLMAMEQWPTMFWRGLIGGCAVTLVLILMYGRGYPAKILALRGYGLAFATAFVATSFCFIFAVRETSVGNTLFIVSTSPVFSALISWAALGERPDRRTIRTIAIALAGIALIAFGGANEGGPDSLIGDLAALGAAFFLASSFVISRSVRPLDMTPMLGPAALMSAVVASVFVADFTVPAAALPPLLAMGLLVMPVATWCLTMGPRHIPAVEVSLLMLIEAVIGPLLVWWALSEYPGDTTLIGGAMIISALAWSSIERLRRR</sequence>
<dbReference type="GO" id="GO:0016020">
    <property type="term" value="C:membrane"/>
    <property type="evidence" value="ECO:0007669"/>
    <property type="project" value="InterPro"/>
</dbReference>
<reference evidence="3 4" key="1">
    <citation type="submission" date="2020-02" db="EMBL/GenBank/DDBJ databases">
        <title>complete genome sequence of Rhodobacteraceae bacterium.</title>
        <authorList>
            <person name="Park J."/>
            <person name="Kim Y.-S."/>
            <person name="Kim K.-H."/>
        </authorList>
    </citation>
    <scope>NUCLEOTIDE SEQUENCE [LARGE SCALE GENOMIC DNA]</scope>
    <source>
        <strain evidence="3 4">RR4-56</strain>
    </source>
</reference>
<dbReference type="InterPro" id="IPR000620">
    <property type="entry name" value="EamA_dom"/>
</dbReference>
<protein>
    <submittedName>
        <fullName evidence="3">DMT family transporter</fullName>
    </submittedName>
</protein>
<feature type="transmembrane region" description="Helical" evidence="1">
    <location>
        <begin position="78"/>
        <end position="99"/>
    </location>
</feature>
<feature type="transmembrane region" description="Helical" evidence="1">
    <location>
        <begin position="221"/>
        <end position="240"/>
    </location>
</feature>
<dbReference type="AlphaFoldDB" id="A0A7M3T562"/>